<keyword evidence="2" id="KW-1185">Reference proteome</keyword>
<name>A0A075E107_9CAUD</name>
<protein>
    <submittedName>
        <fullName evidence="1">Uncharacterized protein</fullName>
    </submittedName>
</protein>
<organism evidence="1 2">
    <name type="scientific">Dickeya phage RC-2014</name>
    <dbReference type="NCBI Taxonomy" id="1477406"/>
    <lineage>
        <taxon>Viruses</taxon>
        <taxon>Duplodnaviria</taxon>
        <taxon>Heunggongvirae</taxon>
        <taxon>Uroviricota</taxon>
        <taxon>Caudoviricetes</taxon>
        <taxon>Pantevenvirales</taxon>
        <taxon>Ackermannviridae</taxon>
        <taxon>Aglimvirinae</taxon>
        <taxon>Limestonevirus</taxon>
        <taxon>Limestonevirus RC2014</taxon>
    </lineage>
</organism>
<evidence type="ECO:0000313" key="2">
    <source>
        <dbReference type="Proteomes" id="UP000028741"/>
    </source>
</evidence>
<proteinExistence type="predicted"/>
<sequence length="129" mass="15061">MNYPLDAKFILPRKELDTFRVLHQLLAAGETIPVYEGGKKVGKGVSCAIEDSEYWAFDFNRTENFKPRDSSMMMRFMIDKPIDLQKYDLFLDAIPYEFREDGLKYRFALLVCFKMNIVLKPMFTPPNAS</sequence>
<dbReference type="KEGG" id="vg:22113295"/>
<dbReference type="RefSeq" id="YP_009102870.1">
    <property type="nucleotide sequence ID" value="NC_025452.1"/>
</dbReference>
<evidence type="ECO:0000313" key="1">
    <source>
        <dbReference type="EMBL" id="AHZ60253.1"/>
    </source>
</evidence>
<dbReference type="EMBL" id="KJ716335">
    <property type="protein sequence ID" value="AHZ60253.1"/>
    <property type="molecule type" value="Genomic_DNA"/>
</dbReference>
<reference evidence="1 2" key="1">
    <citation type="journal article" date="2014" name="Arch. Virol.">
        <title>Complete genome sequence of a broad-host-range lytic Dickeya spp. bacteriophage ?D5.</title>
        <authorList>
            <person name="Czajkowski R."/>
            <person name="Ozymko Z."/>
            <person name="Zwirowski S."/>
            <person name="Lojkowska E."/>
        </authorList>
    </citation>
    <scope>NUCLEOTIDE SEQUENCE [LARGE SCALE GENOMIC DNA]</scope>
</reference>
<accession>A0A075E107</accession>
<dbReference type="GeneID" id="22113295"/>
<dbReference type="Proteomes" id="UP000028741">
    <property type="component" value="Segment"/>
</dbReference>
<gene>
    <name evidence="1" type="ORF">DA66_0030</name>
</gene>